<evidence type="ECO:0000256" key="2">
    <source>
        <dbReference type="ARBA" id="ARBA00022515"/>
    </source>
</evidence>
<evidence type="ECO:0000256" key="8">
    <source>
        <dbReference type="ARBA" id="ARBA00022833"/>
    </source>
</evidence>
<dbReference type="Gene3D" id="3.40.1360.10">
    <property type="match status" value="1"/>
</dbReference>
<comment type="function">
    <text evidence="12 13">RNA polymerase that catalyzes the synthesis of short RNA molecules used as primers for DNA polymerase during DNA replication.</text>
</comment>
<dbReference type="SMART" id="SM00493">
    <property type="entry name" value="TOPRIM"/>
    <property type="match status" value="1"/>
</dbReference>
<evidence type="ECO:0000313" key="17">
    <source>
        <dbReference type="Proteomes" id="UP000176846"/>
    </source>
</evidence>
<organism evidence="16 17">
    <name type="scientific">Candidatus Uhrbacteria bacterium RIFCSPLOWO2_01_FULL_47_25</name>
    <dbReference type="NCBI Taxonomy" id="1802402"/>
    <lineage>
        <taxon>Bacteria</taxon>
        <taxon>Candidatus Uhriibacteriota</taxon>
    </lineage>
</organism>
<dbReference type="FunFam" id="3.90.580.10:FF:000001">
    <property type="entry name" value="DNA primase"/>
    <property type="match status" value="1"/>
</dbReference>
<protein>
    <recommendedName>
        <fullName evidence="12 13">DNA primase</fullName>
        <ecNumber evidence="12">2.7.7.101</ecNumber>
    </recommendedName>
</protein>
<reference evidence="16 17" key="1">
    <citation type="journal article" date="2016" name="Nat. Commun.">
        <title>Thousands of microbial genomes shed light on interconnected biogeochemical processes in an aquifer system.</title>
        <authorList>
            <person name="Anantharaman K."/>
            <person name="Brown C.T."/>
            <person name="Hug L.A."/>
            <person name="Sharon I."/>
            <person name="Castelle C.J."/>
            <person name="Probst A.J."/>
            <person name="Thomas B.C."/>
            <person name="Singh A."/>
            <person name="Wilkins M.J."/>
            <person name="Karaoz U."/>
            <person name="Brodie E.L."/>
            <person name="Williams K.H."/>
            <person name="Hubbard S.S."/>
            <person name="Banfield J.F."/>
        </authorList>
    </citation>
    <scope>NUCLEOTIDE SEQUENCE [LARGE SCALE GENOMIC DNA]</scope>
</reference>
<dbReference type="PIRSF" id="PIRSF002811">
    <property type="entry name" value="DnaG"/>
    <property type="match status" value="1"/>
</dbReference>
<dbReference type="GO" id="GO:0003677">
    <property type="term" value="F:DNA binding"/>
    <property type="evidence" value="ECO:0007669"/>
    <property type="project" value="UniProtKB-KW"/>
</dbReference>
<comment type="similarity">
    <text evidence="12 13">Belongs to the DnaG primase family.</text>
</comment>
<keyword evidence="7 12" id="KW-0863">Zinc-finger</keyword>
<sequence>MSPAEEVKSRLDIIDVVSEYFPLKPAGANWRARCPFHEERTPSFMVSKSKQIWHCFGCGEGGDIFSFVMKQEGLEFPDALRLLADKAGVRLKAEDPTIRSERQRLMALLEAAVVFWSEVLWREVSAKSAMSYLVEERKLKPETIRAWRLGYASDSWEALINHLVKLGYKEEEMIKSGVAIRKMETRGRGAYDRFRNRIIFPIANTSGQIIGISGRTLSSSETEAKYVNTPETLLYYKGQVLYGLDKAKTSVKQQNLAIIVEGNMDAIASHETGVANVVASSGTALTQDQVRLLKRFTDNLAFAFDADAAGESATLRGLVMALSDGCQVSLISLPLRPDGKRFKDPDECIRADSKLWLEAIAKAEPMLEHYFSRAVSEYDLTKLPDKQKVTKLLLSLIGRLPDPVALNHYLKKLSNLVDVPERYLREVMPRQFNSSDSQTGSPVSVSSGIVTPLRARDSRSVQSERLLAALLAAPKQTGYVVGVIVPEMLASEYAPLYREMVVFYTAKTKNGKIDWQGQDFTEHLRNYSESESFLAQLAVLLLLADKEFAEFDSLGIEREILVTINRLKTSYLKSVLQRLENDIRTIEQSPSQDKVRLAALFEEFKTVSVELAKIHHQKNSNSK</sequence>
<evidence type="ECO:0000256" key="11">
    <source>
        <dbReference type="ARBA" id="ARBA00023163"/>
    </source>
</evidence>
<dbReference type="PANTHER" id="PTHR30313">
    <property type="entry name" value="DNA PRIMASE"/>
    <property type="match status" value="1"/>
</dbReference>
<proteinExistence type="inferred from homology"/>
<evidence type="ECO:0000256" key="12">
    <source>
        <dbReference type="HAMAP-Rule" id="MF_00974"/>
    </source>
</evidence>
<evidence type="ECO:0000256" key="3">
    <source>
        <dbReference type="ARBA" id="ARBA00022679"/>
    </source>
</evidence>
<dbReference type="GO" id="GO:0008270">
    <property type="term" value="F:zinc ion binding"/>
    <property type="evidence" value="ECO:0007669"/>
    <property type="project" value="UniProtKB-UniRule"/>
</dbReference>
<comment type="caution">
    <text evidence="16">The sequence shown here is derived from an EMBL/GenBank/DDBJ whole genome shotgun (WGS) entry which is preliminary data.</text>
</comment>
<accession>A0A1F7UX18</accession>
<evidence type="ECO:0000256" key="7">
    <source>
        <dbReference type="ARBA" id="ARBA00022771"/>
    </source>
</evidence>
<keyword evidence="3 12" id="KW-0808">Transferase</keyword>
<dbReference type="InterPro" id="IPR050219">
    <property type="entry name" value="DnaG_primase"/>
</dbReference>
<comment type="cofactor">
    <cofactor evidence="12 13 14">
        <name>Zn(2+)</name>
        <dbReference type="ChEBI" id="CHEBI:29105"/>
    </cofactor>
    <text evidence="12 13 14">Binds 1 zinc ion per monomer.</text>
</comment>
<dbReference type="SUPFAM" id="SSF57783">
    <property type="entry name" value="Zinc beta-ribbon"/>
    <property type="match status" value="1"/>
</dbReference>
<evidence type="ECO:0000313" key="16">
    <source>
        <dbReference type="EMBL" id="OGL82841.1"/>
    </source>
</evidence>
<keyword evidence="1 12" id="KW-0240">DNA-directed RNA polymerase</keyword>
<dbReference type="GO" id="GO:0000428">
    <property type="term" value="C:DNA-directed RNA polymerase complex"/>
    <property type="evidence" value="ECO:0007669"/>
    <property type="project" value="UniProtKB-KW"/>
</dbReference>
<evidence type="ECO:0000259" key="15">
    <source>
        <dbReference type="PROSITE" id="PS50880"/>
    </source>
</evidence>
<dbReference type="InterPro" id="IPR006171">
    <property type="entry name" value="TOPRIM_dom"/>
</dbReference>
<dbReference type="InterPro" id="IPR006295">
    <property type="entry name" value="DNA_primase_DnaG"/>
</dbReference>
<dbReference type="Gene3D" id="3.90.580.10">
    <property type="entry name" value="Zinc finger, CHC2-type domain"/>
    <property type="match status" value="1"/>
</dbReference>
<evidence type="ECO:0000256" key="6">
    <source>
        <dbReference type="ARBA" id="ARBA00022723"/>
    </source>
</evidence>
<keyword evidence="5 12" id="KW-0235">DNA replication</keyword>
<gene>
    <name evidence="12" type="primary">dnaG</name>
    <name evidence="16" type="ORF">A2936_04215</name>
</gene>
<dbReference type="InterPro" id="IPR037068">
    <property type="entry name" value="DNA_primase_core_N_sf"/>
</dbReference>
<feature type="zinc finger region" description="CHC2-type" evidence="12 14">
    <location>
        <begin position="34"/>
        <end position="58"/>
    </location>
</feature>
<dbReference type="GO" id="GO:1990077">
    <property type="term" value="C:primosome complex"/>
    <property type="evidence" value="ECO:0007669"/>
    <property type="project" value="UniProtKB-KW"/>
</dbReference>
<dbReference type="Pfam" id="PF01807">
    <property type="entry name" value="Zn_ribbon_DnaG"/>
    <property type="match status" value="1"/>
</dbReference>
<name>A0A1F7UX18_9BACT</name>
<dbReference type="InterPro" id="IPR036977">
    <property type="entry name" value="DNA_primase_Znf_CHC2"/>
</dbReference>
<dbReference type="InterPro" id="IPR013173">
    <property type="entry name" value="DNA_primase_DnaG_DnaB-bd_dom"/>
</dbReference>
<keyword evidence="6 12" id="KW-0479">Metal-binding</keyword>
<evidence type="ECO:0000256" key="1">
    <source>
        <dbReference type="ARBA" id="ARBA00022478"/>
    </source>
</evidence>
<keyword evidence="4 12" id="KW-0548">Nucleotidyltransferase</keyword>
<dbReference type="NCBIfam" id="TIGR01391">
    <property type="entry name" value="dnaG"/>
    <property type="match status" value="1"/>
</dbReference>
<keyword evidence="8 12" id="KW-0862">Zinc</keyword>
<dbReference type="Pfam" id="PF08278">
    <property type="entry name" value="DnaG_DnaB_bind"/>
    <property type="match status" value="1"/>
</dbReference>
<dbReference type="SMART" id="SM00400">
    <property type="entry name" value="ZnF_CHCC"/>
    <property type="match status" value="1"/>
</dbReference>
<evidence type="ECO:0000256" key="10">
    <source>
        <dbReference type="ARBA" id="ARBA00023125"/>
    </source>
</evidence>
<keyword evidence="11 12" id="KW-0804">Transcription</keyword>
<dbReference type="Gene3D" id="3.90.980.10">
    <property type="entry name" value="DNA primase, catalytic core, N-terminal domain"/>
    <property type="match status" value="1"/>
</dbReference>
<dbReference type="InterPro" id="IPR030846">
    <property type="entry name" value="DnaG_bac"/>
</dbReference>
<comment type="catalytic activity">
    <reaction evidence="12">
        <text>ssDNA + n NTP = ssDNA/pppN(pN)n-1 hybrid + (n-1) diphosphate.</text>
        <dbReference type="EC" id="2.7.7.101"/>
    </reaction>
</comment>
<dbReference type="AlphaFoldDB" id="A0A1F7UX18"/>
<dbReference type="GO" id="GO:0005737">
    <property type="term" value="C:cytoplasm"/>
    <property type="evidence" value="ECO:0007669"/>
    <property type="project" value="TreeGrafter"/>
</dbReference>
<evidence type="ECO:0000256" key="4">
    <source>
        <dbReference type="ARBA" id="ARBA00022695"/>
    </source>
</evidence>
<keyword evidence="2 12" id="KW-0639">Primosome</keyword>
<dbReference type="Proteomes" id="UP000176846">
    <property type="component" value="Unassembled WGS sequence"/>
</dbReference>
<comment type="domain">
    <text evidence="12">Contains an N-terminal zinc-binding domain, a central core domain that contains the primase activity, and a C-terminal DnaB-binding domain.</text>
</comment>
<keyword evidence="9" id="KW-0460">Magnesium</keyword>
<dbReference type="InterPro" id="IPR034151">
    <property type="entry name" value="TOPRIM_DnaG_bac"/>
</dbReference>
<dbReference type="Pfam" id="PF08275">
    <property type="entry name" value="DNAG_N"/>
    <property type="match status" value="1"/>
</dbReference>
<keyword evidence="10 12" id="KW-0238">DNA-binding</keyword>
<feature type="domain" description="Toprim" evidence="15">
    <location>
        <begin position="255"/>
        <end position="336"/>
    </location>
</feature>
<dbReference type="GO" id="GO:0006269">
    <property type="term" value="P:DNA replication, synthesis of primer"/>
    <property type="evidence" value="ECO:0007669"/>
    <property type="project" value="UniProtKB-UniRule"/>
</dbReference>
<dbReference type="EC" id="2.7.7.101" evidence="12"/>
<dbReference type="InterPro" id="IPR019475">
    <property type="entry name" value="DNA_primase_DnaB-bd"/>
</dbReference>
<comment type="subunit">
    <text evidence="12">Monomer. Interacts with DnaB.</text>
</comment>
<dbReference type="InterPro" id="IPR002694">
    <property type="entry name" value="Znf_CHC2"/>
</dbReference>
<dbReference type="Pfam" id="PF13155">
    <property type="entry name" value="Toprim_2"/>
    <property type="match status" value="1"/>
</dbReference>
<dbReference type="InterPro" id="IPR013264">
    <property type="entry name" value="DNAG_N"/>
</dbReference>
<dbReference type="HAMAP" id="MF_00974">
    <property type="entry name" value="DNA_primase_DnaG"/>
    <property type="match status" value="1"/>
</dbReference>
<dbReference type="PANTHER" id="PTHR30313:SF2">
    <property type="entry name" value="DNA PRIMASE"/>
    <property type="match status" value="1"/>
</dbReference>
<dbReference type="GO" id="GO:0003899">
    <property type="term" value="F:DNA-directed RNA polymerase activity"/>
    <property type="evidence" value="ECO:0007669"/>
    <property type="project" value="UniProtKB-UniRule"/>
</dbReference>
<evidence type="ECO:0000256" key="9">
    <source>
        <dbReference type="ARBA" id="ARBA00022842"/>
    </source>
</evidence>
<evidence type="ECO:0000256" key="13">
    <source>
        <dbReference type="PIRNR" id="PIRNR002811"/>
    </source>
</evidence>
<evidence type="ECO:0000256" key="14">
    <source>
        <dbReference type="PIRSR" id="PIRSR002811-1"/>
    </source>
</evidence>
<dbReference type="CDD" id="cd03364">
    <property type="entry name" value="TOPRIM_DnaG_primases"/>
    <property type="match status" value="1"/>
</dbReference>
<dbReference type="SUPFAM" id="SSF56731">
    <property type="entry name" value="DNA primase core"/>
    <property type="match status" value="1"/>
</dbReference>
<dbReference type="PROSITE" id="PS50880">
    <property type="entry name" value="TOPRIM"/>
    <property type="match status" value="1"/>
</dbReference>
<dbReference type="EMBL" id="MGEK01000006">
    <property type="protein sequence ID" value="OGL82841.1"/>
    <property type="molecule type" value="Genomic_DNA"/>
</dbReference>
<evidence type="ECO:0000256" key="5">
    <source>
        <dbReference type="ARBA" id="ARBA00022705"/>
    </source>
</evidence>
<dbReference type="Pfam" id="PF10410">
    <property type="entry name" value="DnaB_bind"/>
    <property type="match status" value="1"/>
</dbReference>